<accession>X0VUQ7</accession>
<dbReference type="Pfam" id="PF12704">
    <property type="entry name" value="MacB_PCD"/>
    <property type="match status" value="1"/>
</dbReference>
<feature type="non-terminal residue" evidence="2">
    <location>
        <position position="208"/>
    </location>
</feature>
<dbReference type="AlphaFoldDB" id="X0VUQ7"/>
<dbReference type="EMBL" id="BARS01039188">
    <property type="protein sequence ID" value="GAG16188.1"/>
    <property type="molecule type" value="Genomic_DNA"/>
</dbReference>
<reference evidence="2" key="1">
    <citation type="journal article" date="2014" name="Front. Microbiol.">
        <title>High frequency of phylogenetically diverse reductive dehalogenase-homologous genes in deep subseafloor sedimentary metagenomes.</title>
        <authorList>
            <person name="Kawai M."/>
            <person name="Futagami T."/>
            <person name="Toyoda A."/>
            <person name="Takaki Y."/>
            <person name="Nishi S."/>
            <person name="Hori S."/>
            <person name="Arai W."/>
            <person name="Tsubouchi T."/>
            <person name="Morono Y."/>
            <person name="Uchiyama I."/>
            <person name="Ito T."/>
            <person name="Fujiyama A."/>
            <person name="Inagaki F."/>
            <person name="Takami H."/>
        </authorList>
    </citation>
    <scope>NUCLEOTIDE SEQUENCE</scope>
    <source>
        <strain evidence="2">Expedition CK06-06</strain>
    </source>
</reference>
<sequence length="208" mass="23553">MRNVAFFFRLFIWFSLRDMRKHPGRTLTVLFGIALGAAVFTSVRLSVNASLDSFTKSMDLIAGQADYVLTRPGGYVPENLITNLWNHPAIQNVSPVLTTYTRIAQNGSEPFLLIGFDPILDRPLRNWRITPKIDQEAVVWFDLLKEPYTIILGEPLTRLLNREPGDRLLLEHVRQSSDFKIIGKLEREGLALAEGGRVALTDIATFQE</sequence>
<feature type="domain" description="MacB-like periplasmic core" evidence="1">
    <location>
        <begin position="26"/>
        <end position="207"/>
    </location>
</feature>
<gene>
    <name evidence="2" type="ORF">S01H1_59876</name>
</gene>
<organism evidence="2">
    <name type="scientific">marine sediment metagenome</name>
    <dbReference type="NCBI Taxonomy" id="412755"/>
    <lineage>
        <taxon>unclassified sequences</taxon>
        <taxon>metagenomes</taxon>
        <taxon>ecological metagenomes</taxon>
    </lineage>
</organism>
<protein>
    <recommendedName>
        <fullName evidence="1">MacB-like periplasmic core domain-containing protein</fullName>
    </recommendedName>
</protein>
<evidence type="ECO:0000313" key="2">
    <source>
        <dbReference type="EMBL" id="GAG16188.1"/>
    </source>
</evidence>
<evidence type="ECO:0000259" key="1">
    <source>
        <dbReference type="Pfam" id="PF12704"/>
    </source>
</evidence>
<name>X0VUQ7_9ZZZZ</name>
<proteinExistence type="predicted"/>
<dbReference type="InterPro" id="IPR025857">
    <property type="entry name" value="MacB_PCD"/>
</dbReference>
<comment type="caution">
    <text evidence="2">The sequence shown here is derived from an EMBL/GenBank/DDBJ whole genome shotgun (WGS) entry which is preliminary data.</text>
</comment>